<evidence type="ECO:0000313" key="1">
    <source>
        <dbReference type="EMBL" id="RHY43394.1"/>
    </source>
</evidence>
<reference evidence="1 2" key="1">
    <citation type="submission" date="2018-08" db="EMBL/GenBank/DDBJ databases">
        <title>Aphanomyces genome sequencing and annotation.</title>
        <authorList>
            <person name="Minardi D."/>
            <person name="Oidtmann B."/>
            <person name="Van Der Giezen M."/>
            <person name="Studholme D.J."/>
        </authorList>
    </citation>
    <scope>NUCLEOTIDE SEQUENCE [LARGE SCALE GENOMIC DNA]</scope>
    <source>
        <strain evidence="1 2">Si</strain>
    </source>
</reference>
<proteinExistence type="predicted"/>
<evidence type="ECO:0000313" key="2">
    <source>
        <dbReference type="Proteomes" id="UP000283543"/>
    </source>
</evidence>
<dbReference type="AlphaFoldDB" id="A0A418BIS2"/>
<dbReference type="VEuPathDB" id="FungiDB:H257_07517"/>
<organism evidence="1 2">
    <name type="scientific">Aphanomyces astaci</name>
    <name type="common">Crayfish plague agent</name>
    <dbReference type="NCBI Taxonomy" id="112090"/>
    <lineage>
        <taxon>Eukaryota</taxon>
        <taxon>Sar</taxon>
        <taxon>Stramenopiles</taxon>
        <taxon>Oomycota</taxon>
        <taxon>Saprolegniomycetes</taxon>
        <taxon>Saprolegniales</taxon>
        <taxon>Verrucalvaceae</taxon>
        <taxon>Aphanomyces</taxon>
    </lineage>
</organism>
<dbReference type="Proteomes" id="UP000283543">
    <property type="component" value="Unassembled WGS sequence"/>
</dbReference>
<accession>A0A418BIS2</accession>
<protein>
    <submittedName>
        <fullName evidence="1">Uncharacterized protein</fullName>
    </submittedName>
</protein>
<gene>
    <name evidence="1" type="ORF">DYB34_012058</name>
</gene>
<comment type="caution">
    <text evidence="1">The sequence shown here is derived from an EMBL/GenBank/DDBJ whole genome shotgun (WGS) entry which is preliminary data.</text>
</comment>
<sequence length="151" mass="16481">MGNSSERSVHVPRRESWELVRFNAATRGSTDDEEHGELGAVCPRRENDCHSHGVLLSRRNIRGTTTYVPDVSRLHVVVEARLIVDGILAVLSVRVVELFGELVSDLDEGRLGLLAATGFATREAVTVTEALEQTQYALVAGAKCFPGKIRA</sequence>
<name>A0A418BIS2_APHAT</name>
<dbReference type="EMBL" id="QUTB01008126">
    <property type="protein sequence ID" value="RHY43394.1"/>
    <property type="molecule type" value="Genomic_DNA"/>
</dbReference>